<keyword evidence="1" id="KW-1133">Transmembrane helix</keyword>
<keyword evidence="1" id="KW-0812">Transmembrane</keyword>
<dbReference type="Proteomes" id="UP000215214">
    <property type="component" value="Chromosome TJEJU"/>
</dbReference>
<proteinExistence type="predicted"/>
<dbReference type="KEGG" id="tje:TJEJU_2578"/>
<organism evidence="2 3">
    <name type="scientific">Tenacibaculum jejuense</name>
    <dbReference type="NCBI Taxonomy" id="584609"/>
    <lineage>
        <taxon>Bacteria</taxon>
        <taxon>Pseudomonadati</taxon>
        <taxon>Bacteroidota</taxon>
        <taxon>Flavobacteriia</taxon>
        <taxon>Flavobacteriales</taxon>
        <taxon>Flavobacteriaceae</taxon>
        <taxon>Tenacibaculum</taxon>
    </lineage>
</organism>
<protein>
    <submittedName>
        <fullName evidence="2">Uncharacterized protein</fullName>
    </submittedName>
</protein>
<gene>
    <name evidence="2" type="ORF">TJEJU_2578</name>
</gene>
<dbReference type="AlphaFoldDB" id="A0A238UAQ8"/>
<feature type="transmembrane region" description="Helical" evidence="1">
    <location>
        <begin position="51"/>
        <end position="71"/>
    </location>
</feature>
<sequence>MKQTITPIQEFIFVLGLMTTMGISMLCLAALSLDDAHRKLLKYFSTSGDLLFISVIIIYMLNNYIGMKAFTSFYRKRVSNKSPQLVEDTYVLKLEYSKEEWTKVKKAEYLQKKNKIENRRFVITLFLFAIAIFFCFIEFTVGLIVGHFIFFFALPFHSVIKEPFQQEYYNNILFNSNTYVVKIYQKGLTVNDWYCGFNHYHGEGASTTLTALDLIEEESLNFLQFTTLSQAVLTSFDDFNGGEVKHTATLKIPVLEHHQIDMNKLKKKLLF</sequence>
<evidence type="ECO:0000313" key="2">
    <source>
        <dbReference type="EMBL" id="SNR16261.1"/>
    </source>
</evidence>
<evidence type="ECO:0000313" key="3">
    <source>
        <dbReference type="Proteomes" id="UP000215214"/>
    </source>
</evidence>
<name>A0A238UAQ8_9FLAO</name>
<feature type="transmembrane region" description="Helical" evidence="1">
    <location>
        <begin position="121"/>
        <end position="154"/>
    </location>
</feature>
<dbReference type="EMBL" id="LT899436">
    <property type="protein sequence ID" value="SNR16261.1"/>
    <property type="molecule type" value="Genomic_DNA"/>
</dbReference>
<dbReference type="RefSeq" id="WP_095072678.1">
    <property type="nucleotide sequence ID" value="NZ_LT899436.1"/>
</dbReference>
<feature type="transmembrane region" description="Helical" evidence="1">
    <location>
        <begin position="12"/>
        <end position="31"/>
    </location>
</feature>
<reference evidence="2 3" key="1">
    <citation type="submission" date="2017-07" db="EMBL/GenBank/DDBJ databases">
        <authorList>
            <person name="Sun Z.S."/>
            <person name="Albrecht U."/>
            <person name="Echele G."/>
            <person name="Lee C.C."/>
        </authorList>
    </citation>
    <scope>NUCLEOTIDE SEQUENCE [LARGE SCALE GENOMIC DNA]</scope>
    <source>
        <strain evidence="3">type strain: KCTC 22618</strain>
    </source>
</reference>
<evidence type="ECO:0000256" key="1">
    <source>
        <dbReference type="SAM" id="Phobius"/>
    </source>
</evidence>
<accession>A0A238UAQ8</accession>
<keyword evidence="3" id="KW-1185">Reference proteome</keyword>
<keyword evidence="1" id="KW-0472">Membrane</keyword>